<name>A0A2N9XNG3_9NEIS</name>
<proteinExistence type="predicted"/>
<reference evidence="1 2" key="1">
    <citation type="journal article" date="2017" name="MBio">
        <title>Type VI secretion-mediated competition in the bee gut microbiome.</title>
        <authorList>
            <person name="Steele M.I."/>
            <person name="Kwong W.K."/>
            <person name="Powell J.E."/>
            <person name="Whiteley M."/>
            <person name="Moran N.A."/>
        </authorList>
    </citation>
    <scope>NUCLEOTIDE SEQUENCE [LARGE SCALE GENOMIC DNA]</scope>
    <source>
        <strain evidence="1 2">Occ4-2</strain>
    </source>
</reference>
<dbReference type="AlphaFoldDB" id="A0A2N9XNG3"/>
<protein>
    <submittedName>
        <fullName evidence="1">Uncharacterized protein</fullName>
    </submittedName>
</protein>
<sequence length="66" mass="7765">MKNLGITFEKLSAIDANCLTNEQRAVFNQQVFASEYKREVVDNEIVCALSHQQNGSKWWLKIYRMR</sequence>
<evidence type="ECO:0000313" key="1">
    <source>
        <dbReference type="EMBL" id="PIT49868.1"/>
    </source>
</evidence>
<gene>
    <name evidence="1" type="ORF">BHC48_07815</name>
</gene>
<comment type="caution">
    <text evidence="1">The sequence shown here is derived from an EMBL/GenBank/DDBJ whole genome shotgun (WGS) entry which is preliminary data.</text>
</comment>
<accession>A0A2N9XNG3</accession>
<organism evidence="1 2">
    <name type="scientific">Snodgrassella alvi</name>
    <dbReference type="NCBI Taxonomy" id="1196083"/>
    <lineage>
        <taxon>Bacteria</taxon>
        <taxon>Pseudomonadati</taxon>
        <taxon>Pseudomonadota</taxon>
        <taxon>Betaproteobacteria</taxon>
        <taxon>Neisseriales</taxon>
        <taxon>Neisseriaceae</taxon>
        <taxon>Snodgrassella</taxon>
    </lineage>
</organism>
<dbReference type="EMBL" id="MEIQ01000045">
    <property type="protein sequence ID" value="PIT49868.1"/>
    <property type="molecule type" value="Genomic_DNA"/>
</dbReference>
<dbReference type="Proteomes" id="UP000231484">
    <property type="component" value="Unassembled WGS sequence"/>
</dbReference>
<evidence type="ECO:0000313" key="2">
    <source>
        <dbReference type="Proteomes" id="UP000231484"/>
    </source>
</evidence>